<sequence>MVCDDTDLRKRASALSSSYPGDLDTALAEELIQFRSFVSTEQDKTPANVLQVVLKNGLQTTFPNVFVALRLFLTLPVSNCEGERTFSKLKQIKNELRTTMVQKRLTSLSLMAIESDLVRELDFDDLISEFAMKKSRKKNF</sequence>
<feature type="domain" description="HAT C-terminal dimerisation" evidence="1">
    <location>
        <begin position="45"/>
        <end position="117"/>
    </location>
</feature>
<dbReference type="InterPro" id="IPR052958">
    <property type="entry name" value="IFN-induced_PKR_regulator"/>
</dbReference>
<dbReference type="GO" id="GO:0046983">
    <property type="term" value="F:protein dimerization activity"/>
    <property type="evidence" value="ECO:0007669"/>
    <property type="project" value="InterPro"/>
</dbReference>
<comment type="caution">
    <text evidence="2">The sequence shown here is derived from an EMBL/GenBank/DDBJ whole genome shotgun (WGS) entry which is preliminary data.</text>
</comment>
<dbReference type="PANTHER" id="PTHR46289:SF14">
    <property type="entry name" value="DUF4371 DOMAIN-CONTAINING PROTEIN"/>
    <property type="match status" value="1"/>
</dbReference>
<dbReference type="EMBL" id="JAOPHQ010000006">
    <property type="protein sequence ID" value="KAK0156467.1"/>
    <property type="molecule type" value="Genomic_DNA"/>
</dbReference>
<name>A0AA47NE97_MERPO</name>
<dbReference type="PANTHER" id="PTHR46289">
    <property type="entry name" value="52 KDA REPRESSOR OF THE INHIBITOR OF THE PROTEIN KINASE-LIKE PROTEIN-RELATED"/>
    <property type="match status" value="1"/>
</dbReference>
<reference evidence="2" key="1">
    <citation type="journal article" date="2023" name="Front. Mar. Sci.">
        <title>A new Merluccius polli reference genome to investigate the effects of global change in West African waters.</title>
        <authorList>
            <person name="Mateo J.L."/>
            <person name="Blanco-Fernandez C."/>
            <person name="Garcia-Vazquez E."/>
            <person name="Machado-Schiaffino G."/>
        </authorList>
    </citation>
    <scope>NUCLEOTIDE SEQUENCE</scope>
    <source>
        <strain evidence="2">C29</strain>
        <tissue evidence="2">Fin</tissue>
    </source>
</reference>
<protein>
    <submittedName>
        <fullName evidence="2">Zinc finger MYM-type protein 1</fullName>
    </submittedName>
</protein>
<dbReference type="Pfam" id="PF05699">
    <property type="entry name" value="Dimer_Tnp_hAT"/>
    <property type="match status" value="1"/>
</dbReference>
<dbReference type="Proteomes" id="UP001174136">
    <property type="component" value="Unassembled WGS sequence"/>
</dbReference>
<gene>
    <name evidence="2" type="primary">ZMYM1_3</name>
    <name evidence="2" type="ORF">N1851_000235</name>
</gene>
<proteinExistence type="predicted"/>
<evidence type="ECO:0000259" key="1">
    <source>
        <dbReference type="Pfam" id="PF05699"/>
    </source>
</evidence>
<dbReference type="AlphaFoldDB" id="A0AA47NE97"/>
<keyword evidence="3" id="KW-1185">Reference proteome</keyword>
<dbReference type="InterPro" id="IPR008906">
    <property type="entry name" value="HATC_C_dom"/>
</dbReference>
<organism evidence="2 3">
    <name type="scientific">Merluccius polli</name>
    <name type="common">Benguela hake</name>
    <name type="synonym">Merluccius cadenati</name>
    <dbReference type="NCBI Taxonomy" id="89951"/>
    <lineage>
        <taxon>Eukaryota</taxon>
        <taxon>Metazoa</taxon>
        <taxon>Chordata</taxon>
        <taxon>Craniata</taxon>
        <taxon>Vertebrata</taxon>
        <taxon>Euteleostomi</taxon>
        <taxon>Actinopterygii</taxon>
        <taxon>Neopterygii</taxon>
        <taxon>Teleostei</taxon>
        <taxon>Neoteleostei</taxon>
        <taxon>Acanthomorphata</taxon>
        <taxon>Zeiogadaria</taxon>
        <taxon>Gadariae</taxon>
        <taxon>Gadiformes</taxon>
        <taxon>Gadoidei</taxon>
        <taxon>Merlucciidae</taxon>
        <taxon>Merluccius</taxon>
    </lineage>
</organism>
<accession>A0AA47NE97</accession>
<evidence type="ECO:0000313" key="3">
    <source>
        <dbReference type="Proteomes" id="UP001174136"/>
    </source>
</evidence>
<evidence type="ECO:0000313" key="2">
    <source>
        <dbReference type="EMBL" id="KAK0156467.1"/>
    </source>
</evidence>